<name>A0ACC3NR19_9PEZI</name>
<proteinExistence type="predicted"/>
<keyword evidence="2" id="KW-1185">Reference proteome</keyword>
<gene>
    <name evidence="1" type="ORF">LTR37_003148</name>
</gene>
<dbReference type="EMBL" id="JAUTXU010000017">
    <property type="protein sequence ID" value="KAK3721592.1"/>
    <property type="molecule type" value="Genomic_DNA"/>
</dbReference>
<organism evidence="1 2">
    <name type="scientific">Vermiconidia calcicola</name>
    <dbReference type="NCBI Taxonomy" id="1690605"/>
    <lineage>
        <taxon>Eukaryota</taxon>
        <taxon>Fungi</taxon>
        <taxon>Dikarya</taxon>
        <taxon>Ascomycota</taxon>
        <taxon>Pezizomycotina</taxon>
        <taxon>Dothideomycetes</taxon>
        <taxon>Dothideomycetidae</taxon>
        <taxon>Mycosphaerellales</taxon>
        <taxon>Extremaceae</taxon>
        <taxon>Vermiconidia</taxon>
    </lineage>
</organism>
<comment type="caution">
    <text evidence="1">The sequence shown here is derived from an EMBL/GenBank/DDBJ whole genome shotgun (WGS) entry which is preliminary data.</text>
</comment>
<evidence type="ECO:0000313" key="2">
    <source>
        <dbReference type="Proteomes" id="UP001281147"/>
    </source>
</evidence>
<sequence length="794" mass="87265">MPEYTPRPLSRGSVKSLPSHKSTAMTPDKIRLMKALELRKKQLRKSNPHPQNFVPPPDETPAVPPMPDSLPQTGVMKGPGTTLQPDVSDPNDPQAPWKGADSGISMDYDRQHGQDERNGQQRQSEESKQTYTEHSRFSEDATTSAAVSESPKVDTPRAAAFEEIMKTEPKASLGASERRSLPVETDDEEPAAVRSSKRQLDEGPGETPPAQEESSSKADADSVRVPTIIMADGSRPLSSSQQKLNAEDVDPTASDTERGDNESISSGDDLEVPERGVRRKASDIMKRRRGFVEPLHVDPDAEYSSGDEFMHELQTATLQEAKPITVSKSPIAAYFPQRPSYNSVPSEVSVRSININRSSTMPPDFSEMQDRLIPEPNSASQSRPWTASTPPFESNDPMAAMRRNVSAGIPHRIQALGRSSREISPASSPSGSPLTPEISPVEAPSLERNERRRTSPSTAFRTNSFKAMSRASARMSSMHNQSSVNNHAPTGSSAVWNVQHDSSSNRNSVSVSARIVRPSHVEQPDSTATTADQEEQLQRSELKVSHSAQSQPKLPQLHRIDTNPKVEATQPDVSPLTTRSPADGTRQLHSASRFGRHKPSISISSPSVDDFPSPPRTNSVSANDEAATSRDKDTRTSRFFKRMSNIGNKRRSGAPQSIASSTSTASERGSFVAASMPSSKDRQDTPPAVVVGDLNVQFPDSLLWKRRIVQIEDNGNLLFSVSQAMEHQRGSVKRYPLQDFKMPYVPDLEIQELPNSIMLDFVDGTTLQLACEDAMTHRQVVHVLKSYWRAWSVL</sequence>
<dbReference type="Proteomes" id="UP001281147">
    <property type="component" value="Unassembled WGS sequence"/>
</dbReference>
<reference evidence="1" key="1">
    <citation type="submission" date="2023-07" db="EMBL/GenBank/DDBJ databases">
        <title>Black Yeasts Isolated from many extreme environments.</title>
        <authorList>
            <person name="Coleine C."/>
            <person name="Stajich J.E."/>
            <person name="Selbmann L."/>
        </authorList>
    </citation>
    <scope>NUCLEOTIDE SEQUENCE</scope>
    <source>
        <strain evidence="1">CCFEE 5714</strain>
    </source>
</reference>
<accession>A0ACC3NR19</accession>
<protein>
    <submittedName>
        <fullName evidence="1">Uncharacterized protein</fullName>
    </submittedName>
</protein>
<evidence type="ECO:0000313" key="1">
    <source>
        <dbReference type="EMBL" id="KAK3721592.1"/>
    </source>
</evidence>